<reference evidence="2 3" key="1">
    <citation type="submission" date="2024-02" db="EMBL/GenBank/DDBJ databases">
        <title>A novel Wenzhouxiangellaceae bacterium, isolated from coastal sediments.</title>
        <authorList>
            <person name="Du Z.-J."/>
            <person name="Ye Y.-Q."/>
            <person name="Zhang X.-Y."/>
        </authorList>
    </citation>
    <scope>NUCLEOTIDE SEQUENCE [LARGE SCALE GENOMIC DNA]</scope>
    <source>
        <strain evidence="2 3">CH-27</strain>
    </source>
</reference>
<feature type="transmembrane region" description="Helical" evidence="1">
    <location>
        <begin position="48"/>
        <end position="74"/>
    </location>
</feature>
<keyword evidence="1" id="KW-0812">Transmembrane</keyword>
<keyword evidence="1" id="KW-0472">Membrane</keyword>
<dbReference type="PANTHER" id="PTHR31876">
    <property type="entry name" value="COV-LIKE PROTEIN 1"/>
    <property type="match status" value="1"/>
</dbReference>
<name>A0AAW9RAA9_9GAMM</name>
<proteinExistence type="predicted"/>
<keyword evidence="3" id="KW-1185">Reference proteome</keyword>
<keyword evidence="1" id="KW-1133">Transmembrane helix</keyword>
<feature type="transmembrane region" description="Helical" evidence="1">
    <location>
        <begin position="7"/>
        <end position="28"/>
    </location>
</feature>
<gene>
    <name evidence="2" type="ORF">V3330_03995</name>
</gene>
<organism evidence="2 3">
    <name type="scientific">Elongatibacter sediminis</name>
    <dbReference type="NCBI Taxonomy" id="3119006"/>
    <lineage>
        <taxon>Bacteria</taxon>
        <taxon>Pseudomonadati</taxon>
        <taxon>Pseudomonadota</taxon>
        <taxon>Gammaproteobacteria</taxon>
        <taxon>Chromatiales</taxon>
        <taxon>Wenzhouxiangellaceae</taxon>
        <taxon>Elongatibacter</taxon>
    </lineage>
</organism>
<evidence type="ECO:0000256" key="1">
    <source>
        <dbReference type="SAM" id="Phobius"/>
    </source>
</evidence>
<dbReference type="EMBL" id="JAZHOG010000002">
    <property type="protein sequence ID" value="MEJ8566782.1"/>
    <property type="molecule type" value="Genomic_DNA"/>
</dbReference>
<protein>
    <submittedName>
        <fullName evidence="2">DUF502 domain-containing protein</fullName>
    </submittedName>
</protein>
<dbReference type="Pfam" id="PF04367">
    <property type="entry name" value="DUF502"/>
    <property type="match status" value="1"/>
</dbReference>
<dbReference type="RefSeq" id="WP_354694102.1">
    <property type="nucleotide sequence ID" value="NZ_JAZHOG010000002.1"/>
</dbReference>
<dbReference type="AlphaFoldDB" id="A0AAW9RAA9"/>
<dbReference type="InterPro" id="IPR007462">
    <property type="entry name" value="COV1-like"/>
</dbReference>
<sequence>MNALGKLFLKGLAVVIPVALTLAILWWLAKGAEEFLGGLLTRFLPEGWYVPGMGLVSGIALTLLIGLLSHILVFQRIFAWGEEFLHRLPLVKSIYSAIKDFIGYFSPDSGQAMRKVVLVRLPGQAFEQIGFVTREDFDNLPFDLTVDDPVAVYLPMSYQIGGYTLFLPRSALTPVDLSFEEGMRLVLTASVSRDKRG</sequence>
<comment type="caution">
    <text evidence="2">The sequence shown here is derived from an EMBL/GenBank/DDBJ whole genome shotgun (WGS) entry which is preliminary data.</text>
</comment>
<dbReference type="Proteomes" id="UP001359886">
    <property type="component" value="Unassembled WGS sequence"/>
</dbReference>
<dbReference type="PANTHER" id="PTHR31876:SF26">
    <property type="entry name" value="PROTEIN LIKE COV 2"/>
    <property type="match status" value="1"/>
</dbReference>
<evidence type="ECO:0000313" key="3">
    <source>
        <dbReference type="Proteomes" id="UP001359886"/>
    </source>
</evidence>
<evidence type="ECO:0000313" key="2">
    <source>
        <dbReference type="EMBL" id="MEJ8566782.1"/>
    </source>
</evidence>
<accession>A0AAW9RAA9</accession>